<dbReference type="STRING" id="15368.I1J0P2"/>
<dbReference type="Proteomes" id="UP000008810">
    <property type="component" value="Chromosome 5"/>
</dbReference>
<keyword evidence="3" id="KW-1133">Transmembrane helix</keyword>
<dbReference type="InterPro" id="IPR045238">
    <property type="entry name" value="Tim23-like"/>
</dbReference>
<evidence type="ECO:0000256" key="4">
    <source>
        <dbReference type="ARBA" id="ARBA00023136"/>
    </source>
</evidence>
<evidence type="ECO:0008006" key="8">
    <source>
        <dbReference type="Google" id="ProtNLM"/>
    </source>
</evidence>
<dbReference type="AlphaFoldDB" id="I1J0P2"/>
<accession>I1J0P2</accession>
<sequence length="197" mass="20965">MADAANQSQYGERLPQGGTRRIYTPYHLEGFDLNRPSLRALYDLPTSPECLFAEELLDRRSWGENLTFYAGCGFLVGGAAGMATGFKRGVEEAERGDSFKLRTNRVLNNVGSVGRGYGNQLAVIGMLFAGVESGVAARRDADDWRNTVAAGLGAGLLYRSPKGPRSAVVGAAVGGLMAGAAVAGKQVLKRRHPNLAF</sequence>
<name>I1J0P2_BRADI</name>
<gene>
    <name evidence="6" type="primary">LOC100835079</name>
    <name evidence="5" type="ORF">BRADI_5g18600v3</name>
</gene>
<dbReference type="Gramene" id="KQJ84086">
    <property type="protein sequence ID" value="KQJ84086"/>
    <property type="gene ID" value="BRADI_5g18600v3"/>
</dbReference>
<dbReference type="OrthoDB" id="159299at2759"/>
<dbReference type="HOGENOM" id="CLU_118311_0_0_1"/>
<dbReference type="EnsemblPlants" id="KQJ84086">
    <property type="protein sequence ID" value="KQJ84086"/>
    <property type="gene ID" value="BRADI_5g18600v3"/>
</dbReference>
<evidence type="ECO:0000313" key="5">
    <source>
        <dbReference type="EMBL" id="KQJ84086.1"/>
    </source>
</evidence>
<dbReference type="PANTHER" id="PTHR15371:SF21">
    <property type="entry name" value="MITOCHONDRIAL IMPORT INNER MEMBRANE TRANSLOCASE SUBUNIT TIM23"/>
    <property type="match status" value="1"/>
</dbReference>
<reference evidence="5 6" key="1">
    <citation type="journal article" date="2010" name="Nature">
        <title>Genome sequencing and analysis of the model grass Brachypodium distachyon.</title>
        <authorList>
            <consortium name="International Brachypodium Initiative"/>
        </authorList>
    </citation>
    <scope>NUCLEOTIDE SEQUENCE [LARGE SCALE GENOMIC DNA]</scope>
    <source>
        <strain evidence="5">Bd21</strain>
        <strain evidence="6">cv. Bd21</strain>
    </source>
</reference>
<organism evidence="6">
    <name type="scientific">Brachypodium distachyon</name>
    <name type="common">Purple false brome</name>
    <name type="synonym">Trachynia distachya</name>
    <dbReference type="NCBI Taxonomy" id="15368"/>
    <lineage>
        <taxon>Eukaryota</taxon>
        <taxon>Viridiplantae</taxon>
        <taxon>Streptophyta</taxon>
        <taxon>Embryophyta</taxon>
        <taxon>Tracheophyta</taxon>
        <taxon>Spermatophyta</taxon>
        <taxon>Magnoliopsida</taxon>
        <taxon>Liliopsida</taxon>
        <taxon>Poales</taxon>
        <taxon>Poaceae</taxon>
        <taxon>BOP clade</taxon>
        <taxon>Pooideae</taxon>
        <taxon>Stipodae</taxon>
        <taxon>Brachypodieae</taxon>
        <taxon>Brachypodium</taxon>
    </lineage>
</organism>
<reference evidence="6" key="3">
    <citation type="submission" date="2018-08" db="UniProtKB">
        <authorList>
            <consortium name="EnsemblPlants"/>
        </authorList>
    </citation>
    <scope>IDENTIFICATION</scope>
    <source>
        <strain evidence="6">cv. Bd21</strain>
    </source>
</reference>
<dbReference type="OMA" id="FPHPAYR"/>
<dbReference type="KEGG" id="bdi:100835079"/>
<keyword evidence="4" id="KW-0472">Membrane</keyword>
<protein>
    <recommendedName>
        <fullName evidence="8">Mitochondrial import inner membrane translocase subunit TIM23</fullName>
    </recommendedName>
</protein>
<keyword evidence="7" id="KW-1185">Reference proteome</keyword>
<dbReference type="GO" id="GO:0008320">
    <property type="term" value="F:protein transmembrane transporter activity"/>
    <property type="evidence" value="ECO:0000318"/>
    <property type="project" value="GO_Central"/>
</dbReference>
<dbReference type="Pfam" id="PF02466">
    <property type="entry name" value="Tim17"/>
    <property type="match status" value="1"/>
</dbReference>
<dbReference type="GO" id="GO:0030150">
    <property type="term" value="P:protein import into mitochondrial matrix"/>
    <property type="evidence" value="ECO:0000318"/>
    <property type="project" value="GO_Central"/>
</dbReference>
<reference evidence="5" key="2">
    <citation type="submission" date="2017-06" db="EMBL/GenBank/DDBJ databases">
        <title>WGS assembly of Brachypodium distachyon.</title>
        <authorList>
            <consortium name="The International Brachypodium Initiative"/>
            <person name="Lucas S."/>
            <person name="Harmon-Smith M."/>
            <person name="Lail K."/>
            <person name="Tice H."/>
            <person name="Grimwood J."/>
            <person name="Bruce D."/>
            <person name="Barry K."/>
            <person name="Shu S."/>
            <person name="Lindquist E."/>
            <person name="Wang M."/>
            <person name="Pitluck S."/>
            <person name="Vogel J.P."/>
            <person name="Garvin D.F."/>
            <person name="Mockler T.C."/>
            <person name="Schmutz J."/>
            <person name="Rokhsar D."/>
            <person name="Bevan M.W."/>
        </authorList>
    </citation>
    <scope>NUCLEOTIDE SEQUENCE</scope>
    <source>
        <strain evidence="5">Bd21</strain>
    </source>
</reference>
<evidence type="ECO:0000256" key="2">
    <source>
        <dbReference type="ARBA" id="ARBA00022692"/>
    </source>
</evidence>
<evidence type="ECO:0000256" key="3">
    <source>
        <dbReference type="ARBA" id="ARBA00022989"/>
    </source>
</evidence>
<dbReference type="GO" id="GO:0005744">
    <property type="term" value="C:TIM23 mitochondrial import inner membrane translocase complex"/>
    <property type="evidence" value="ECO:0000318"/>
    <property type="project" value="GO_Central"/>
</dbReference>
<dbReference type="eggNOG" id="KOG3324">
    <property type="taxonomic scope" value="Eukaryota"/>
</dbReference>
<dbReference type="PANTHER" id="PTHR15371">
    <property type="entry name" value="TIM23"/>
    <property type="match status" value="1"/>
</dbReference>
<proteinExistence type="predicted"/>
<evidence type="ECO:0000313" key="7">
    <source>
        <dbReference type="Proteomes" id="UP000008810"/>
    </source>
</evidence>
<dbReference type="RefSeq" id="XP_003581536.1">
    <property type="nucleotide sequence ID" value="XM_003581488.4"/>
</dbReference>
<keyword evidence="2" id="KW-0812">Transmembrane</keyword>
<evidence type="ECO:0000313" key="6">
    <source>
        <dbReference type="EnsemblPlants" id="KQJ84086"/>
    </source>
</evidence>
<comment type="subcellular location">
    <subcellularLocation>
        <location evidence="1">Membrane</location>
        <topology evidence="1">Multi-pass membrane protein</topology>
    </subcellularLocation>
</comment>
<evidence type="ECO:0000256" key="1">
    <source>
        <dbReference type="ARBA" id="ARBA00004141"/>
    </source>
</evidence>
<dbReference type="EMBL" id="CM000884">
    <property type="protein sequence ID" value="KQJ84086.1"/>
    <property type="molecule type" value="Genomic_DNA"/>
</dbReference>
<dbReference type="GeneID" id="100835079"/>